<accession>A0A8J2KQF1</accession>
<keyword evidence="3" id="KW-1185">Reference proteome</keyword>
<evidence type="ECO:0000313" key="3">
    <source>
        <dbReference type="Proteomes" id="UP000708208"/>
    </source>
</evidence>
<comment type="caution">
    <text evidence="2">The sequence shown here is derived from an EMBL/GenBank/DDBJ whole genome shotgun (WGS) entry which is preliminary data.</text>
</comment>
<feature type="region of interest" description="Disordered" evidence="1">
    <location>
        <begin position="40"/>
        <end position="60"/>
    </location>
</feature>
<protein>
    <submittedName>
        <fullName evidence="2">Uncharacterized protein</fullName>
    </submittedName>
</protein>
<proteinExistence type="predicted"/>
<dbReference type="AlphaFoldDB" id="A0A8J2KQF1"/>
<dbReference type="Proteomes" id="UP000708208">
    <property type="component" value="Unassembled WGS sequence"/>
</dbReference>
<reference evidence="2" key="1">
    <citation type="submission" date="2021-06" db="EMBL/GenBank/DDBJ databases">
        <authorList>
            <person name="Hodson N. C."/>
            <person name="Mongue J. A."/>
            <person name="Jaron S. K."/>
        </authorList>
    </citation>
    <scope>NUCLEOTIDE SEQUENCE</scope>
</reference>
<evidence type="ECO:0000313" key="2">
    <source>
        <dbReference type="EMBL" id="CAG7729716.1"/>
    </source>
</evidence>
<name>A0A8J2KQF1_9HEXA</name>
<feature type="non-terminal residue" evidence="2">
    <location>
        <position position="60"/>
    </location>
</feature>
<evidence type="ECO:0000256" key="1">
    <source>
        <dbReference type="SAM" id="MobiDB-lite"/>
    </source>
</evidence>
<gene>
    <name evidence="2" type="ORF">AFUS01_LOCUS18410</name>
</gene>
<organism evidence="2 3">
    <name type="scientific">Allacma fusca</name>
    <dbReference type="NCBI Taxonomy" id="39272"/>
    <lineage>
        <taxon>Eukaryota</taxon>
        <taxon>Metazoa</taxon>
        <taxon>Ecdysozoa</taxon>
        <taxon>Arthropoda</taxon>
        <taxon>Hexapoda</taxon>
        <taxon>Collembola</taxon>
        <taxon>Symphypleona</taxon>
        <taxon>Sminthuridae</taxon>
        <taxon>Allacma</taxon>
    </lineage>
</organism>
<dbReference type="EMBL" id="CAJVCH010182951">
    <property type="protein sequence ID" value="CAG7729716.1"/>
    <property type="molecule type" value="Genomic_DNA"/>
</dbReference>
<sequence>MSSGEAGIDQARTTLAAGTDGVIEIEDIEETVTSIHDTVTTTVEPPPAAPCTGPVVDPTE</sequence>